<dbReference type="Proteomes" id="UP000007939">
    <property type="component" value="Chromosome"/>
</dbReference>
<evidence type="ECO:0000313" key="2">
    <source>
        <dbReference type="Proteomes" id="UP000007939"/>
    </source>
</evidence>
<dbReference type="eggNOG" id="ENOG502Z7WG">
    <property type="taxonomic scope" value="Bacteria"/>
</dbReference>
<dbReference type="STRING" id="760011.Spico_1278"/>
<dbReference type="EMBL" id="CP002659">
    <property type="protein sequence ID" value="AEC02486.1"/>
    <property type="molecule type" value="Genomic_DNA"/>
</dbReference>
<reference evidence="2" key="1">
    <citation type="submission" date="2011-04" db="EMBL/GenBank/DDBJ databases">
        <title>The complete genome of Spirochaeta coccoides DSM 17374.</title>
        <authorList>
            <person name="Lucas S."/>
            <person name="Copeland A."/>
            <person name="Lapidus A."/>
            <person name="Bruce D."/>
            <person name="Goodwin L."/>
            <person name="Pitluck S."/>
            <person name="Peters L."/>
            <person name="Kyrpides N."/>
            <person name="Mavromatis K."/>
            <person name="Pagani I."/>
            <person name="Ivanova N."/>
            <person name="Ovchinnikova G."/>
            <person name="Lu M."/>
            <person name="Detter J.C."/>
            <person name="Tapia R."/>
            <person name="Han C."/>
            <person name="Land M."/>
            <person name="Hauser L."/>
            <person name="Markowitz V."/>
            <person name="Cheng J.-F."/>
            <person name="Hugenholtz P."/>
            <person name="Woyke T."/>
            <person name="Wu D."/>
            <person name="Spring S."/>
            <person name="Schroeder M."/>
            <person name="Brambilla E."/>
            <person name="Klenk H.-P."/>
            <person name="Eisen J.A."/>
        </authorList>
    </citation>
    <scope>NUCLEOTIDE SEQUENCE [LARGE SCALE GENOMIC DNA]</scope>
    <source>
        <strain evidence="2">ATCC BAA-1237 / DSM 17374 / SPN1</strain>
    </source>
</reference>
<reference evidence="1 2" key="2">
    <citation type="journal article" date="2012" name="Stand. Genomic Sci.">
        <title>Complete genome sequence of the termite hindgut bacterium Spirochaeta coccoides type strain (SPN1(T)), reclassification in the genus Sphaerochaeta as Sphaerochaeta coccoides comb. nov. and emendations of the family Spirochaetaceae and the genus Sphaerochaeta.</title>
        <authorList>
            <person name="Abt B."/>
            <person name="Han C."/>
            <person name="Scheuner C."/>
            <person name="Lu M."/>
            <person name="Lapidus A."/>
            <person name="Nolan M."/>
            <person name="Lucas S."/>
            <person name="Hammon N."/>
            <person name="Deshpande S."/>
            <person name="Cheng J.F."/>
            <person name="Tapia R."/>
            <person name="Goodwin L.A."/>
            <person name="Pitluck S."/>
            <person name="Liolios K."/>
            <person name="Pagani I."/>
            <person name="Ivanova N."/>
            <person name="Mavromatis K."/>
            <person name="Mikhailova N."/>
            <person name="Huntemann M."/>
            <person name="Pati A."/>
            <person name="Chen A."/>
            <person name="Palaniappan K."/>
            <person name="Land M."/>
            <person name="Hauser L."/>
            <person name="Brambilla E.M."/>
            <person name="Rohde M."/>
            <person name="Spring S."/>
            <person name="Gronow S."/>
            <person name="Goker M."/>
            <person name="Woyke T."/>
            <person name="Bristow J."/>
            <person name="Eisen J.A."/>
            <person name="Markowitz V."/>
            <person name="Hugenholtz P."/>
            <person name="Kyrpides N.C."/>
            <person name="Klenk H.P."/>
            <person name="Detter J.C."/>
        </authorList>
    </citation>
    <scope>NUCLEOTIDE SEQUENCE [LARGE SCALE GENOMIC DNA]</scope>
    <source>
        <strain evidence="2">ATCC BAA-1237 / DSM 17374 / SPN1</strain>
    </source>
</reference>
<dbReference type="HOGENOM" id="CLU_017816_0_0_12"/>
<sequence length="839" mass="94647">MNFLRDTLENGYVTRWLVSETHAEIIKATPVSIEKKSNVWEGSPAAASHENPIRTNFLEEKTRNRPPCPKFGTPRPDSTVMLNGTEHPVHVRFPFGDPVVALSGFWPVPTWISSAAYTVVTSPVAQNVIMEIGIQGGLSLWINNVLAADYRPYRRNELCKQTFATNLSAGDNQFIVAWDEFAERDTECSFSIRLFPELEELGQKVPIGNRDTEEIQKLEHAVASLAFTRNHFTEGYVSLTCAHPYDDSPFSVELTGATEENEMLGILHTVRAVFPPKTALTSLGSCETFPLGFLRFTVKTHVAGMPVTSRITMENLPSSVLPSPARTVRERKRQAFAFLAQYGEQNANRAVALLHEHGDPAEIEIILRRQIGFINRRSDCSDFYLPYFPHILRTFSSSGMIKKETLSDMKRCILDFRYWHDEPGDDAMWFYSENHALMFHVCQLICGELYPDEIFTNSGMNGRQMQEKAKKLLYEWFDAFFRNGFTEWNSPPYLPIDSLGFASLYAQTSDSRLKELARKALDYIFRLLAIHSLNGIFCTTAGRTYLKELMGNNSNCPSFINFIGYGRGNASHAGKGVVSLCFSDYEPPGEYERFHDIPEGKALLCQSTHGYQGYADIYAYKTHRYLLSTANDFRPGYRGFQEDIVHALFSATEQTWVNHPGEFATFGSARPSYWAGSGTLPRANQYKNFASIIFNIDASHPVSFTHAYLPLMEFSDWSQRGPWVFVHARNGAYGALYNSAGLVRQTFGANSDREFISFSKKSIWFIRVSDSCEFASFGEFCNALEAAPLHRDEDSSGYVFTDPRLGKLSASWTSSLTVDGTAVKYTGFTPEGTLTWEDF</sequence>
<proteinExistence type="predicted"/>
<dbReference type="KEGG" id="scc:Spico_1278"/>
<evidence type="ECO:0000313" key="1">
    <source>
        <dbReference type="EMBL" id="AEC02486.1"/>
    </source>
</evidence>
<gene>
    <name evidence="1" type="ordered locus">Spico_1278</name>
</gene>
<accession>F4GM11</accession>
<dbReference type="OrthoDB" id="1029638at2"/>
<name>F4GM11_PARC1</name>
<dbReference type="AlphaFoldDB" id="F4GM11"/>
<organism evidence="1 2">
    <name type="scientific">Parasphaerochaeta coccoides (strain ATCC BAA-1237 / DSM 17374 / SPN1)</name>
    <name type="common">Sphaerochaeta coccoides</name>
    <dbReference type="NCBI Taxonomy" id="760011"/>
    <lineage>
        <taxon>Bacteria</taxon>
        <taxon>Pseudomonadati</taxon>
        <taxon>Spirochaetota</taxon>
        <taxon>Spirochaetia</taxon>
        <taxon>Spirochaetales</taxon>
        <taxon>Sphaerochaetaceae</taxon>
        <taxon>Parasphaerochaeta</taxon>
    </lineage>
</organism>
<dbReference type="RefSeq" id="WP_013739881.1">
    <property type="nucleotide sequence ID" value="NC_015436.1"/>
</dbReference>
<keyword evidence="2" id="KW-1185">Reference proteome</keyword>
<protein>
    <submittedName>
        <fullName evidence="1">Uncharacterized protein</fullName>
    </submittedName>
</protein>